<organism evidence="2 3">
    <name type="scientific">Kitasatospora aburaviensis</name>
    <dbReference type="NCBI Taxonomy" id="67265"/>
    <lineage>
        <taxon>Bacteria</taxon>
        <taxon>Bacillati</taxon>
        <taxon>Actinomycetota</taxon>
        <taxon>Actinomycetes</taxon>
        <taxon>Kitasatosporales</taxon>
        <taxon>Streptomycetaceae</taxon>
        <taxon>Kitasatospora</taxon>
    </lineage>
</organism>
<dbReference type="CDD" id="cd07823">
    <property type="entry name" value="SRPBCC_5"/>
    <property type="match status" value="1"/>
</dbReference>
<feature type="compositionally biased region" description="Low complexity" evidence="1">
    <location>
        <begin position="153"/>
        <end position="171"/>
    </location>
</feature>
<feature type="region of interest" description="Disordered" evidence="1">
    <location>
        <begin position="151"/>
        <end position="171"/>
    </location>
</feature>
<dbReference type="InterPro" id="IPR010419">
    <property type="entry name" value="CO_DH_gsu"/>
</dbReference>
<evidence type="ECO:0000313" key="2">
    <source>
        <dbReference type="EMBL" id="MFC5888813.1"/>
    </source>
</evidence>
<name>A0ABW1F3N9_9ACTN</name>
<proteinExistence type="predicted"/>
<dbReference type="EMBL" id="JBHSOD010000045">
    <property type="protein sequence ID" value="MFC5888813.1"/>
    <property type="molecule type" value="Genomic_DNA"/>
</dbReference>
<reference evidence="3" key="1">
    <citation type="journal article" date="2019" name="Int. J. Syst. Evol. Microbiol.">
        <title>The Global Catalogue of Microorganisms (GCM) 10K type strain sequencing project: providing services to taxonomists for standard genome sequencing and annotation.</title>
        <authorList>
            <consortium name="The Broad Institute Genomics Platform"/>
            <consortium name="The Broad Institute Genome Sequencing Center for Infectious Disease"/>
            <person name="Wu L."/>
            <person name="Ma J."/>
        </authorList>
    </citation>
    <scope>NUCLEOTIDE SEQUENCE [LARGE SCALE GENOMIC DNA]</scope>
    <source>
        <strain evidence="3">CGMCC 4.1469</strain>
    </source>
</reference>
<dbReference type="SUPFAM" id="SSF55961">
    <property type="entry name" value="Bet v1-like"/>
    <property type="match status" value="1"/>
</dbReference>
<dbReference type="Gene3D" id="3.30.530.20">
    <property type="match status" value="1"/>
</dbReference>
<dbReference type="PANTHER" id="PTHR38588">
    <property type="entry name" value="BLL0334 PROTEIN"/>
    <property type="match status" value="1"/>
</dbReference>
<dbReference type="InterPro" id="IPR023393">
    <property type="entry name" value="START-like_dom_sf"/>
</dbReference>
<dbReference type="PANTHER" id="PTHR38588:SF1">
    <property type="entry name" value="BLL0334 PROTEIN"/>
    <property type="match status" value="1"/>
</dbReference>
<dbReference type="RefSeq" id="WP_313766876.1">
    <property type="nucleotide sequence ID" value="NZ_BAAAVH010000014.1"/>
</dbReference>
<gene>
    <name evidence="2" type="ORF">ACFP0N_27990</name>
</gene>
<evidence type="ECO:0000313" key="3">
    <source>
        <dbReference type="Proteomes" id="UP001596067"/>
    </source>
</evidence>
<accession>A0ABW1F3N9</accession>
<evidence type="ECO:0000256" key="1">
    <source>
        <dbReference type="SAM" id="MobiDB-lite"/>
    </source>
</evidence>
<dbReference type="Pfam" id="PF06240">
    <property type="entry name" value="COXG"/>
    <property type="match status" value="1"/>
</dbReference>
<comment type="caution">
    <text evidence="2">The sequence shown here is derived from an EMBL/GenBank/DDBJ whole genome shotgun (WGS) entry which is preliminary data.</text>
</comment>
<sequence length="241" mass="25032">MEFTNEFRVSLPVEAAWDLFTDVERIAPCMPGAQLTGVDGDRFHGTVKVRVGAVTVQYRGTAAFDERDEANHTVRLTASGRDAHGQGNADAHVTARLAPDGDGTRVTVETRLSVTGKVAQFGKGVMTDISRKLLDRFVACLEERLAAEHETGGEAASASQPAAAEPAAAASAAAGSAAGRAAPVGEPQPTSAEGEPLDLLAVARGPVAKRLASVVLAGLILLGVARRLRRACRCPRGGRCA</sequence>
<protein>
    <submittedName>
        <fullName evidence="2">SRPBCC family protein</fullName>
    </submittedName>
</protein>
<keyword evidence="3" id="KW-1185">Reference proteome</keyword>
<dbReference type="Proteomes" id="UP001596067">
    <property type="component" value="Unassembled WGS sequence"/>
</dbReference>